<dbReference type="AlphaFoldDB" id="A0A0R1U3A6"/>
<keyword evidence="3" id="KW-1185">Reference proteome</keyword>
<keyword evidence="1" id="KW-0472">Membrane</keyword>
<comment type="caution">
    <text evidence="2">The sequence shown here is derived from an EMBL/GenBank/DDBJ whole genome shotgun (WGS) entry which is preliminary data.</text>
</comment>
<evidence type="ECO:0000256" key="1">
    <source>
        <dbReference type="SAM" id="Phobius"/>
    </source>
</evidence>
<feature type="transmembrane region" description="Helical" evidence="1">
    <location>
        <begin position="128"/>
        <end position="149"/>
    </location>
</feature>
<dbReference type="RefSeq" id="WP_201779064.1">
    <property type="nucleotide sequence ID" value="NZ_AZFM01000068.1"/>
</dbReference>
<reference evidence="2 3" key="1">
    <citation type="journal article" date="2015" name="Genome Announc.">
        <title>Expanding the biotechnology potential of lactobacilli through comparative genomics of 213 strains and associated genera.</title>
        <authorList>
            <person name="Sun Z."/>
            <person name="Harris H.M."/>
            <person name="McCann A."/>
            <person name="Guo C."/>
            <person name="Argimon S."/>
            <person name="Zhang W."/>
            <person name="Yang X."/>
            <person name="Jeffery I.B."/>
            <person name="Cooney J.C."/>
            <person name="Kagawa T.F."/>
            <person name="Liu W."/>
            <person name="Song Y."/>
            <person name="Salvetti E."/>
            <person name="Wrobel A."/>
            <person name="Rasinkangas P."/>
            <person name="Parkhill J."/>
            <person name="Rea M.C."/>
            <person name="O'Sullivan O."/>
            <person name="Ritari J."/>
            <person name="Douillard F.P."/>
            <person name="Paul Ross R."/>
            <person name="Yang R."/>
            <person name="Briner A.E."/>
            <person name="Felis G.E."/>
            <person name="de Vos W.M."/>
            <person name="Barrangou R."/>
            <person name="Klaenhammer T.R."/>
            <person name="Caufield P.W."/>
            <person name="Cui Y."/>
            <person name="Zhang H."/>
            <person name="O'Toole P.W."/>
        </authorList>
    </citation>
    <scope>NUCLEOTIDE SEQUENCE [LARGE SCALE GENOMIC DNA]</scope>
    <source>
        <strain evidence="2 3">DSM 16043</strain>
    </source>
</reference>
<evidence type="ECO:0008006" key="4">
    <source>
        <dbReference type="Google" id="ProtNLM"/>
    </source>
</evidence>
<organism evidence="2 3">
    <name type="scientific">Lactobacillus kalixensis DSM 16043</name>
    <dbReference type="NCBI Taxonomy" id="1423763"/>
    <lineage>
        <taxon>Bacteria</taxon>
        <taxon>Bacillati</taxon>
        <taxon>Bacillota</taxon>
        <taxon>Bacilli</taxon>
        <taxon>Lactobacillales</taxon>
        <taxon>Lactobacillaceae</taxon>
        <taxon>Lactobacillus</taxon>
    </lineage>
</organism>
<evidence type="ECO:0000313" key="2">
    <source>
        <dbReference type="EMBL" id="KRL87438.1"/>
    </source>
</evidence>
<sequence>MVSPSSNSKDLDKTQDTKLSPLDAEIVDQINNSKMSNETKQEIISYLEMYSGPIPHPSILEGYEKLYHGASKEIINNGIAESKHRRKLESDRQKRRGRLAWTSLIVISMVTILFICLSAYLILHNHSIAGSVFGTVGVFTLLGGVVGNIDELTQNDDLSNPKDHKTDN</sequence>
<name>A0A0R1U3A6_9LACO</name>
<dbReference type="Proteomes" id="UP000051036">
    <property type="component" value="Unassembled WGS sequence"/>
</dbReference>
<keyword evidence="1" id="KW-1133">Transmembrane helix</keyword>
<gene>
    <name evidence="2" type="ORF">FC46_GL001739</name>
</gene>
<dbReference type="PATRIC" id="fig|1423763.3.peg.1770"/>
<evidence type="ECO:0000313" key="3">
    <source>
        <dbReference type="Proteomes" id="UP000051036"/>
    </source>
</evidence>
<dbReference type="EMBL" id="AZFM01000068">
    <property type="protein sequence ID" value="KRL87438.1"/>
    <property type="molecule type" value="Genomic_DNA"/>
</dbReference>
<protein>
    <recommendedName>
        <fullName evidence="4">DUF2335 domain-containing protein</fullName>
    </recommendedName>
</protein>
<dbReference type="InterPro" id="IPR019284">
    <property type="entry name" value="RP532"/>
</dbReference>
<accession>A0A0R1U3A6</accession>
<feature type="transmembrane region" description="Helical" evidence="1">
    <location>
        <begin position="99"/>
        <end position="122"/>
    </location>
</feature>
<proteinExistence type="predicted"/>
<dbReference type="Pfam" id="PF10097">
    <property type="entry name" value="DUF2335"/>
    <property type="match status" value="1"/>
</dbReference>
<keyword evidence="1" id="KW-0812">Transmembrane</keyword>